<keyword evidence="2" id="KW-1185">Reference proteome</keyword>
<proteinExistence type="predicted"/>
<dbReference type="AlphaFoldDB" id="A0A4Y2S7H9"/>
<comment type="caution">
    <text evidence="1">The sequence shown here is derived from an EMBL/GenBank/DDBJ whole genome shotgun (WGS) entry which is preliminary data.</text>
</comment>
<evidence type="ECO:0000313" key="1">
    <source>
        <dbReference type="EMBL" id="GBN83987.1"/>
    </source>
</evidence>
<dbReference type="Proteomes" id="UP000499080">
    <property type="component" value="Unassembled WGS sequence"/>
</dbReference>
<evidence type="ECO:0000313" key="2">
    <source>
        <dbReference type="Proteomes" id="UP000499080"/>
    </source>
</evidence>
<protein>
    <submittedName>
        <fullName evidence="1">Uncharacterized protein</fullName>
    </submittedName>
</protein>
<sequence length="116" mass="13342">MWETDVVQSQFGHVTLGKTEEISIFTYKFGCSPNFIPGDEVIGDSFQPFLFEVCLWPPDMPRLQDLYAGYYRIDLSNFGGEVGNIRLHTGKYRRRRTHVIVEDALRPHLPFTCKGA</sequence>
<reference evidence="1 2" key="1">
    <citation type="journal article" date="2019" name="Sci. Rep.">
        <title>Orb-weaving spider Araneus ventricosus genome elucidates the spidroin gene catalogue.</title>
        <authorList>
            <person name="Kono N."/>
            <person name="Nakamura H."/>
            <person name="Ohtoshi R."/>
            <person name="Moran D.A.P."/>
            <person name="Shinohara A."/>
            <person name="Yoshida Y."/>
            <person name="Fujiwara M."/>
            <person name="Mori M."/>
            <person name="Tomita M."/>
            <person name="Arakawa K."/>
        </authorList>
    </citation>
    <scope>NUCLEOTIDE SEQUENCE [LARGE SCALE GENOMIC DNA]</scope>
</reference>
<gene>
    <name evidence="1" type="ORF">AVEN_216241_1</name>
</gene>
<name>A0A4Y2S7H9_ARAVE</name>
<dbReference type="EMBL" id="BGPR01020171">
    <property type="protein sequence ID" value="GBN83987.1"/>
    <property type="molecule type" value="Genomic_DNA"/>
</dbReference>
<accession>A0A4Y2S7H9</accession>
<organism evidence="1 2">
    <name type="scientific">Araneus ventricosus</name>
    <name type="common">Orbweaver spider</name>
    <name type="synonym">Epeira ventricosa</name>
    <dbReference type="NCBI Taxonomy" id="182803"/>
    <lineage>
        <taxon>Eukaryota</taxon>
        <taxon>Metazoa</taxon>
        <taxon>Ecdysozoa</taxon>
        <taxon>Arthropoda</taxon>
        <taxon>Chelicerata</taxon>
        <taxon>Arachnida</taxon>
        <taxon>Araneae</taxon>
        <taxon>Araneomorphae</taxon>
        <taxon>Entelegynae</taxon>
        <taxon>Araneoidea</taxon>
        <taxon>Araneidae</taxon>
        <taxon>Araneus</taxon>
    </lineage>
</organism>